<evidence type="ECO:0000313" key="4">
    <source>
        <dbReference type="Proteomes" id="UP000027997"/>
    </source>
</evidence>
<dbReference type="NCBIfam" id="TIGR02532">
    <property type="entry name" value="IV_pilin_GFxxxE"/>
    <property type="match status" value="1"/>
</dbReference>
<dbReference type="STRING" id="305900.GV64_20895"/>
<dbReference type="InterPro" id="IPR045584">
    <property type="entry name" value="Pilin-like"/>
</dbReference>
<accession>A0A081KFC4</accession>
<dbReference type="PANTHER" id="PTHR30093">
    <property type="entry name" value="GENERAL SECRETION PATHWAY PROTEIN G"/>
    <property type="match status" value="1"/>
</dbReference>
<keyword evidence="2" id="KW-0812">Transmembrane</keyword>
<dbReference type="PRINTS" id="PR00813">
    <property type="entry name" value="BCTERIALGSPG"/>
</dbReference>
<dbReference type="PANTHER" id="PTHR30093:SF47">
    <property type="entry name" value="TYPE IV PILUS NON-CORE MINOR PILIN PILE"/>
    <property type="match status" value="1"/>
</dbReference>
<dbReference type="PROSITE" id="PS00409">
    <property type="entry name" value="PROKAR_NTER_METHYL"/>
    <property type="match status" value="1"/>
</dbReference>
<organism evidence="3 4">
    <name type="scientific">Endozoicomonas elysicola</name>
    <dbReference type="NCBI Taxonomy" id="305900"/>
    <lineage>
        <taxon>Bacteria</taxon>
        <taxon>Pseudomonadati</taxon>
        <taxon>Pseudomonadota</taxon>
        <taxon>Gammaproteobacteria</taxon>
        <taxon>Oceanospirillales</taxon>
        <taxon>Endozoicomonadaceae</taxon>
        <taxon>Endozoicomonas</taxon>
    </lineage>
</organism>
<comment type="caution">
    <text evidence="3">The sequence shown here is derived from an EMBL/GenBank/DDBJ whole genome shotgun (WGS) entry which is preliminary data.</text>
</comment>
<keyword evidence="2" id="KW-0472">Membrane</keyword>
<name>A0A081KFC4_9GAMM</name>
<dbReference type="SUPFAM" id="SSF54523">
    <property type="entry name" value="Pili subunits"/>
    <property type="match status" value="1"/>
</dbReference>
<dbReference type="Proteomes" id="UP000027997">
    <property type="component" value="Unassembled WGS sequence"/>
</dbReference>
<keyword evidence="2" id="KW-1133">Transmembrane helix</keyword>
<keyword evidence="4" id="KW-1185">Reference proteome</keyword>
<feature type="transmembrane region" description="Helical" evidence="2">
    <location>
        <begin position="6"/>
        <end position="27"/>
    </location>
</feature>
<dbReference type="GO" id="GO:0015627">
    <property type="term" value="C:type II protein secretion system complex"/>
    <property type="evidence" value="ECO:0007669"/>
    <property type="project" value="InterPro"/>
</dbReference>
<protein>
    <submittedName>
        <fullName evidence="3">Uncharacterized protein</fullName>
    </submittedName>
</protein>
<dbReference type="AlphaFoldDB" id="A0A081KFC4"/>
<dbReference type="EMBL" id="JOJP01000001">
    <property type="protein sequence ID" value="KEI72850.1"/>
    <property type="molecule type" value="Genomic_DNA"/>
</dbReference>
<dbReference type="GO" id="GO:0043683">
    <property type="term" value="P:type IV pilus assembly"/>
    <property type="evidence" value="ECO:0007669"/>
    <property type="project" value="InterPro"/>
</dbReference>
<dbReference type="InterPro" id="IPR012902">
    <property type="entry name" value="N_methyl_site"/>
</dbReference>
<reference evidence="3 4" key="1">
    <citation type="submission" date="2014-06" db="EMBL/GenBank/DDBJ databases">
        <title>Whole Genome Sequences of Three Symbiotic Endozoicomonas Bacteria.</title>
        <authorList>
            <person name="Neave M.J."/>
            <person name="Apprill A."/>
            <person name="Voolstra C.R."/>
        </authorList>
    </citation>
    <scope>NUCLEOTIDE SEQUENCE [LARGE SCALE GENOMIC DNA]</scope>
    <source>
        <strain evidence="3 4">DSM 22380</strain>
    </source>
</reference>
<dbReference type="InterPro" id="IPR000983">
    <property type="entry name" value="Bac_GSPG_pilin"/>
</dbReference>
<evidence type="ECO:0000313" key="3">
    <source>
        <dbReference type="EMBL" id="KEI72850.1"/>
    </source>
</evidence>
<proteinExistence type="predicted"/>
<gene>
    <name evidence="3" type="ORF">GV64_20895</name>
</gene>
<dbReference type="Pfam" id="PF16732">
    <property type="entry name" value="ComP_DUS"/>
    <property type="match status" value="1"/>
</dbReference>
<sequence length="147" mass="15250">MNRYKGFTLIELMIAVAVLGILAAIAIPSYRQYIEDGAVADAQASLMGLANAMERHRAQNGSYLGAATDADNNGASDNTGTPGIYHQQSPESGAAFFNLTISAATANSYTLTATATETSPAWNDSAEASTITLTSVGTRGGTLPEAW</sequence>
<dbReference type="RefSeq" id="WP_020581536.1">
    <property type="nucleotide sequence ID" value="NZ_JOJP01000001.1"/>
</dbReference>
<evidence type="ECO:0000256" key="2">
    <source>
        <dbReference type="SAM" id="Phobius"/>
    </source>
</evidence>
<dbReference type="Gene3D" id="3.30.700.10">
    <property type="entry name" value="Glycoprotein, Type 4 Pilin"/>
    <property type="match status" value="1"/>
</dbReference>
<dbReference type="InterPro" id="IPR031982">
    <property type="entry name" value="PilE-like"/>
</dbReference>
<dbReference type="eggNOG" id="COG4968">
    <property type="taxonomic scope" value="Bacteria"/>
</dbReference>
<dbReference type="GO" id="GO:0015628">
    <property type="term" value="P:protein secretion by the type II secretion system"/>
    <property type="evidence" value="ECO:0007669"/>
    <property type="project" value="InterPro"/>
</dbReference>
<evidence type="ECO:0000256" key="1">
    <source>
        <dbReference type="ARBA" id="ARBA00022481"/>
    </source>
</evidence>
<keyword evidence="1" id="KW-0488">Methylation</keyword>
<dbReference type="Pfam" id="PF07963">
    <property type="entry name" value="N_methyl"/>
    <property type="match status" value="1"/>
</dbReference>